<evidence type="ECO:0000256" key="2">
    <source>
        <dbReference type="ARBA" id="ARBA00022448"/>
    </source>
</evidence>
<dbReference type="GO" id="GO:0005886">
    <property type="term" value="C:plasma membrane"/>
    <property type="evidence" value="ECO:0007669"/>
    <property type="project" value="UniProtKB-SubCell"/>
</dbReference>
<feature type="transmembrane region" description="Helical" evidence="6">
    <location>
        <begin position="61"/>
        <end position="82"/>
    </location>
</feature>
<feature type="transmembrane region" description="Helical" evidence="6">
    <location>
        <begin position="180"/>
        <end position="202"/>
    </location>
</feature>
<feature type="transmembrane region" description="Helical" evidence="6">
    <location>
        <begin position="311"/>
        <end position="333"/>
    </location>
</feature>
<dbReference type="CDD" id="cd17321">
    <property type="entry name" value="MFS_MMR_MDR_like"/>
    <property type="match status" value="1"/>
</dbReference>
<dbReference type="InterPro" id="IPR020846">
    <property type="entry name" value="MFS_dom"/>
</dbReference>
<protein>
    <submittedName>
        <fullName evidence="8">Multidrug resistance protein</fullName>
    </submittedName>
</protein>
<evidence type="ECO:0000256" key="6">
    <source>
        <dbReference type="SAM" id="Phobius"/>
    </source>
</evidence>
<dbReference type="PANTHER" id="PTHR42718:SF9">
    <property type="entry name" value="MAJOR FACILITATOR SUPERFAMILY MULTIDRUG TRANSPORTER MFSC"/>
    <property type="match status" value="1"/>
</dbReference>
<dbReference type="PRINTS" id="PR01036">
    <property type="entry name" value="TCRTETB"/>
</dbReference>
<feature type="transmembrane region" description="Helical" evidence="6">
    <location>
        <begin position="21"/>
        <end position="41"/>
    </location>
</feature>
<keyword evidence="5 6" id="KW-0472">Membrane</keyword>
<feature type="transmembrane region" description="Helical" evidence="6">
    <location>
        <begin position="94"/>
        <end position="113"/>
    </location>
</feature>
<dbReference type="Gene3D" id="1.20.1250.20">
    <property type="entry name" value="MFS general substrate transporter like domains"/>
    <property type="match status" value="1"/>
</dbReference>
<keyword evidence="2" id="KW-0813">Transport</keyword>
<dbReference type="Pfam" id="PF07690">
    <property type="entry name" value="MFS_1"/>
    <property type="match status" value="1"/>
</dbReference>
<evidence type="ECO:0000313" key="8">
    <source>
        <dbReference type="EMBL" id="BCI51849.1"/>
    </source>
</evidence>
<feature type="transmembrane region" description="Helical" evidence="6">
    <location>
        <begin position="345"/>
        <end position="363"/>
    </location>
</feature>
<feature type="transmembrane region" description="Helical" evidence="6">
    <location>
        <begin position="409"/>
        <end position="428"/>
    </location>
</feature>
<dbReference type="InterPro" id="IPR011701">
    <property type="entry name" value="MFS"/>
</dbReference>
<dbReference type="EMBL" id="AP023287">
    <property type="protein sequence ID" value="BCI51849.1"/>
    <property type="molecule type" value="Genomic_DNA"/>
</dbReference>
<reference evidence="8 9" key="1">
    <citation type="submission" date="2020-07" db="EMBL/GenBank/DDBJ databases">
        <title>Complete genome sequence of Mycolicibacterium litorale like strain isolated from cardiac implantable electronic device infection.</title>
        <authorList>
            <person name="Fukano H."/>
            <person name="Miyama H."/>
            <person name="Hoshino Y."/>
        </authorList>
    </citation>
    <scope>NUCLEOTIDE SEQUENCE [LARGE SCALE GENOMIC DNA]</scope>
    <source>
        <strain evidence="8 9">NIIDNTM18</strain>
    </source>
</reference>
<accession>A0A6S6P052</accession>
<sequence length="464" mass="46976">MHTPTTRFNRAPGSPRDIDGGDAGTPLALAALLAGTLVGTVSNNVVNVPLAEILRDFDAPLGSGVFVVVGFLLTFAATMPLAGWIGDRFGRRRIYCAALLGTAVCAVGAATAPSLPLLIAWRSLGGVAAAAFAPAVMGLISWMFTGRRRGRAVGAWASVNGLGQAIGPTMGGVVADSWGWRWVFVPLVPVALAGFAATLRYIPAYPGQRMPFDVSGAAALTTGSGLLVLGLAMIPQPDVAVWAVVAAFGVAVATLVWFGWHCSRAAHPFVAVGQLLESRFARSSLAAFAQMFCLGATLLAVPLYLTGRGLSSSMAGAVLFAVPATMALLGPLVGRWQDRLRPRRVLRSGLILLLIAQAALAVVVARDAVVLAALVGCLAVTGIGIALVQTPAATGATRSPAGAGGTGLGVFNLVRFGGSAVGAAWVALGLDVAGYPAVFAVASVVVALGLAGSFVGPDPVAEPG</sequence>
<feature type="transmembrane region" description="Helical" evidence="6">
    <location>
        <begin position="285"/>
        <end position="305"/>
    </location>
</feature>
<gene>
    <name evidence="8" type="ORF">NIIDNTM18_11270</name>
</gene>
<feature type="transmembrane region" description="Helical" evidence="6">
    <location>
        <begin position="434"/>
        <end position="455"/>
    </location>
</feature>
<dbReference type="Proteomes" id="UP000515734">
    <property type="component" value="Chromosome"/>
</dbReference>
<feature type="transmembrane region" description="Helical" evidence="6">
    <location>
        <begin position="240"/>
        <end position="260"/>
    </location>
</feature>
<dbReference type="PROSITE" id="PS50850">
    <property type="entry name" value="MFS"/>
    <property type="match status" value="1"/>
</dbReference>
<evidence type="ECO:0000256" key="4">
    <source>
        <dbReference type="ARBA" id="ARBA00022989"/>
    </source>
</evidence>
<organism evidence="8 9">
    <name type="scientific">Mycolicibacterium litorale</name>
    <dbReference type="NCBI Taxonomy" id="758802"/>
    <lineage>
        <taxon>Bacteria</taxon>
        <taxon>Bacillati</taxon>
        <taxon>Actinomycetota</taxon>
        <taxon>Actinomycetes</taxon>
        <taxon>Mycobacteriales</taxon>
        <taxon>Mycobacteriaceae</taxon>
        <taxon>Mycolicibacterium</taxon>
    </lineage>
</organism>
<evidence type="ECO:0000256" key="5">
    <source>
        <dbReference type="ARBA" id="ARBA00023136"/>
    </source>
</evidence>
<feature type="transmembrane region" description="Helical" evidence="6">
    <location>
        <begin position="152"/>
        <end position="174"/>
    </location>
</feature>
<evidence type="ECO:0000259" key="7">
    <source>
        <dbReference type="PROSITE" id="PS50850"/>
    </source>
</evidence>
<evidence type="ECO:0000313" key="9">
    <source>
        <dbReference type="Proteomes" id="UP000515734"/>
    </source>
</evidence>
<dbReference type="Gene3D" id="1.20.1720.10">
    <property type="entry name" value="Multidrug resistance protein D"/>
    <property type="match status" value="1"/>
</dbReference>
<feature type="domain" description="Major facilitator superfamily (MFS) profile" evidence="7">
    <location>
        <begin position="28"/>
        <end position="461"/>
    </location>
</feature>
<name>A0A6S6P052_9MYCO</name>
<dbReference type="RefSeq" id="WP_185294757.1">
    <property type="nucleotide sequence ID" value="NZ_AP023287.1"/>
</dbReference>
<feature type="transmembrane region" description="Helical" evidence="6">
    <location>
        <begin position="119"/>
        <end position="140"/>
    </location>
</feature>
<comment type="subcellular location">
    <subcellularLocation>
        <location evidence="1">Cell membrane</location>
        <topology evidence="1">Multi-pass membrane protein</topology>
    </subcellularLocation>
</comment>
<keyword evidence="3 6" id="KW-0812">Transmembrane</keyword>
<dbReference type="SUPFAM" id="SSF103473">
    <property type="entry name" value="MFS general substrate transporter"/>
    <property type="match status" value="1"/>
</dbReference>
<dbReference type="AlphaFoldDB" id="A0A6S6P052"/>
<keyword evidence="4 6" id="KW-1133">Transmembrane helix</keyword>
<feature type="transmembrane region" description="Helical" evidence="6">
    <location>
        <begin position="369"/>
        <end position="388"/>
    </location>
</feature>
<dbReference type="InterPro" id="IPR036259">
    <property type="entry name" value="MFS_trans_sf"/>
</dbReference>
<proteinExistence type="predicted"/>
<dbReference type="GO" id="GO:0022857">
    <property type="term" value="F:transmembrane transporter activity"/>
    <property type="evidence" value="ECO:0007669"/>
    <property type="project" value="InterPro"/>
</dbReference>
<dbReference type="PANTHER" id="PTHR42718">
    <property type="entry name" value="MAJOR FACILITATOR SUPERFAMILY MULTIDRUG TRANSPORTER MFSC"/>
    <property type="match status" value="1"/>
</dbReference>
<evidence type="ECO:0000256" key="1">
    <source>
        <dbReference type="ARBA" id="ARBA00004651"/>
    </source>
</evidence>
<evidence type="ECO:0000256" key="3">
    <source>
        <dbReference type="ARBA" id="ARBA00022692"/>
    </source>
</evidence>
<feature type="transmembrane region" description="Helical" evidence="6">
    <location>
        <begin position="214"/>
        <end position="234"/>
    </location>
</feature>